<gene>
    <name evidence="1" type="ORF">EDD18DRAFT_1358330</name>
</gene>
<reference evidence="1" key="1">
    <citation type="submission" date="2023-06" db="EMBL/GenBank/DDBJ databases">
        <authorList>
            <consortium name="Lawrence Berkeley National Laboratory"/>
            <person name="Ahrendt S."/>
            <person name="Sahu N."/>
            <person name="Indic B."/>
            <person name="Wong-Bajracharya J."/>
            <person name="Merenyi Z."/>
            <person name="Ke H.-M."/>
            <person name="Monk M."/>
            <person name="Kocsube S."/>
            <person name="Drula E."/>
            <person name="Lipzen A."/>
            <person name="Balint B."/>
            <person name="Henrissat B."/>
            <person name="Andreopoulos B."/>
            <person name="Martin F.M."/>
            <person name="Harder C.B."/>
            <person name="Rigling D."/>
            <person name="Ford K.L."/>
            <person name="Foster G.D."/>
            <person name="Pangilinan J."/>
            <person name="Papanicolaou A."/>
            <person name="Barry K."/>
            <person name="LaButti K."/>
            <person name="Viragh M."/>
            <person name="Koriabine M."/>
            <person name="Yan M."/>
            <person name="Riley R."/>
            <person name="Champramary S."/>
            <person name="Plett K.L."/>
            <person name="Tsai I.J."/>
            <person name="Slot J."/>
            <person name="Sipos G."/>
            <person name="Plett J."/>
            <person name="Nagy L.G."/>
            <person name="Grigoriev I.V."/>
        </authorList>
    </citation>
    <scope>NUCLEOTIDE SEQUENCE</scope>
    <source>
        <strain evidence="1">HWK02</strain>
    </source>
</reference>
<dbReference type="AlphaFoldDB" id="A0AA39PXN0"/>
<evidence type="ECO:0000313" key="1">
    <source>
        <dbReference type="EMBL" id="KAK0491900.1"/>
    </source>
</evidence>
<keyword evidence="2" id="KW-1185">Reference proteome</keyword>
<accession>A0AA39PXN0</accession>
<dbReference type="EMBL" id="JAUEPU010000032">
    <property type="protein sequence ID" value="KAK0491900.1"/>
    <property type="molecule type" value="Genomic_DNA"/>
</dbReference>
<sequence>MTEQLQNHNFTHATGFGSQEEEYLHKNAISFHLYKTKHAFFTNDALDFIYQDFVLYWPPEDRSEGGLLRLHECIRHALWWLFHSLDAEVHEQQSKLTPQIYPPGPLENQCSTIPCCKVPHPIKIDFFDTPVMRLAVGNCGIALGTVCYTH</sequence>
<comment type="caution">
    <text evidence="1">The sequence shown here is derived from an EMBL/GenBank/DDBJ whole genome shotgun (WGS) entry which is preliminary data.</text>
</comment>
<name>A0AA39PXN0_9AGAR</name>
<evidence type="ECO:0000313" key="2">
    <source>
        <dbReference type="Proteomes" id="UP001175228"/>
    </source>
</evidence>
<protein>
    <submittedName>
        <fullName evidence="1">Uncharacterized protein</fullName>
    </submittedName>
</protein>
<organism evidence="1 2">
    <name type="scientific">Armillaria luteobubalina</name>
    <dbReference type="NCBI Taxonomy" id="153913"/>
    <lineage>
        <taxon>Eukaryota</taxon>
        <taxon>Fungi</taxon>
        <taxon>Dikarya</taxon>
        <taxon>Basidiomycota</taxon>
        <taxon>Agaricomycotina</taxon>
        <taxon>Agaricomycetes</taxon>
        <taxon>Agaricomycetidae</taxon>
        <taxon>Agaricales</taxon>
        <taxon>Marasmiineae</taxon>
        <taxon>Physalacriaceae</taxon>
        <taxon>Armillaria</taxon>
    </lineage>
</organism>
<proteinExistence type="predicted"/>
<dbReference type="Proteomes" id="UP001175228">
    <property type="component" value="Unassembled WGS sequence"/>
</dbReference>